<evidence type="ECO:0000256" key="2">
    <source>
        <dbReference type="SAM" id="SignalP"/>
    </source>
</evidence>
<dbReference type="InterPro" id="IPR042100">
    <property type="entry name" value="Bug_dom1"/>
</dbReference>
<dbReference type="PIRSF" id="PIRSF017082">
    <property type="entry name" value="YflP"/>
    <property type="match status" value="1"/>
</dbReference>
<reference evidence="4" key="1">
    <citation type="submission" date="2018-05" db="EMBL/GenBank/DDBJ databases">
        <authorList>
            <person name="Du Z."/>
            <person name="Wang X."/>
        </authorList>
    </citation>
    <scope>NUCLEOTIDE SEQUENCE [LARGE SCALE GENOMIC DNA]</scope>
    <source>
        <strain evidence="4">CQN31</strain>
    </source>
</reference>
<dbReference type="Pfam" id="PF03401">
    <property type="entry name" value="TctC"/>
    <property type="match status" value="1"/>
</dbReference>
<evidence type="ECO:0000313" key="4">
    <source>
        <dbReference type="Proteomes" id="UP000245765"/>
    </source>
</evidence>
<proteinExistence type="inferred from homology"/>
<evidence type="ECO:0000256" key="1">
    <source>
        <dbReference type="ARBA" id="ARBA00006987"/>
    </source>
</evidence>
<dbReference type="PANTHER" id="PTHR42928:SF5">
    <property type="entry name" value="BLR1237 PROTEIN"/>
    <property type="match status" value="1"/>
</dbReference>
<keyword evidence="4" id="KW-1185">Reference proteome</keyword>
<comment type="caution">
    <text evidence="3">The sequence shown here is derived from an EMBL/GenBank/DDBJ whole genome shotgun (WGS) entry which is preliminary data.</text>
</comment>
<protein>
    <recommendedName>
        <fullName evidence="5">Tripartite tricarboxylate transporter substrate binding protein</fullName>
    </recommendedName>
</protein>
<accession>A0A317FK75</accession>
<dbReference type="InterPro" id="IPR005064">
    <property type="entry name" value="BUG"/>
</dbReference>
<dbReference type="CDD" id="cd07012">
    <property type="entry name" value="PBP2_Bug_TTT"/>
    <property type="match status" value="1"/>
</dbReference>
<dbReference type="SUPFAM" id="SSF53850">
    <property type="entry name" value="Periplasmic binding protein-like II"/>
    <property type="match status" value="1"/>
</dbReference>
<dbReference type="OrthoDB" id="7250553at2"/>
<dbReference type="Gene3D" id="3.40.190.10">
    <property type="entry name" value="Periplasmic binding protein-like II"/>
    <property type="match status" value="1"/>
</dbReference>
<dbReference type="Gene3D" id="3.40.190.150">
    <property type="entry name" value="Bordetella uptake gene, domain 1"/>
    <property type="match status" value="1"/>
</dbReference>
<organism evidence="3 4">
    <name type="scientific">Falsiroseomonas bella</name>
    <dbReference type="NCBI Taxonomy" id="2184016"/>
    <lineage>
        <taxon>Bacteria</taxon>
        <taxon>Pseudomonadati</taxon>
        <taxon>Pseudomonadota</taxon>
        <taxon>Alphaproteobacteria</taxon>
        <taxon>Acetobacterales</taxon>
        <taxon>Roseomonadaceae</taxon>
        <taxon>Falsiroseomonas</taxon>
    </lineage>
</organism>
<dbReference type="PANTHER" id="PTHR42928">
    <property type="entry name" value="TRICARBOXYLATE-BINDING PROTEIN"/>
    <property type="match status" value="1"/>
</dbReference>
<evidence type="ECO:0000313" key="3">
    <source>
        <dbReference type="EMBL" id="PWS38006.1"/>
    </source>
</evidence>
<evidence type="ECO:0008006" key="5">
    <source>
        <dbReference type="Google" id="ProtNLM"/>
    </source>
</evidence>
<dbReference type="EMBL" id="QGNA01000001">
    <property type="protein sequence ID" value="PWS38006.1"/>
    <property type="molecule type" value="Genomic_DNA"/>
</dbReference>
<comment type="similarity">
    <text evidence="1">Belongs to the UPF0065 (bug) family.</text>
</comment>
<sequence length="322" mass="33552">MRLSRRHALAGLAATLALSRPALAQPAWRPTQPVRIIVPFPGGGTNDLMARPLAEAFRAAFDQPVVVENRSGAGGTIGSTAVNRAAPDGHTLLVTSAILVTAAILQPVGWNAVEGFSAIAQIARSPNAVAVHAGLPIRSVQDLIAYARARPGQVNYGSVGVGSLGHFMTEALSLRTGIQMTHVPYRGGSQAVTDLASGQLQLLVSTPPPIIPLAREGRVRIIAYTAPGEPAEGLAAPTLKESGIDMEAGLWFGLFGPPGLPAPILGTLNELSNAALRSPEFARLLRAEGAIPTPITPAEFAAAVRAEDARWREVARAADIKL</sequence>
<keyword evidence="2" id="KW-0732">Signal</keyword>
<dbReference type="AlphaFoldDB" id="A0A317FK75"/>
<name>A0A317FK75_9PROT</name>
<gene>
    <name evidence="3" type="ORF">DFH01_01455</name>
</gene>
<feature type="signal peptide" evidence="2">
    <location>
        <begin position="1"/>
        <end position="24"/>
    </location>
</feature>
<feature type="chain" id="PRO_5016394074" description="Tripartite tricarboxylate transporter substrate binding protein" evidence="2">
    <location>
        <begin position="25"/>
        <end position="322"/>
    </location>
</feature>
<dbReference type="Proteomes" id="UP000245765">
    <property type="component" value="Unassembled WGS sequence"/>
</dbReference>
<dbReference type="RefSeq" id="WP_109868628.1">
    <property type="nucleotide sequence ID" value="NZ_QGNA01000001.1"/>
</dbReference>